<dbReference type="STRING" id="3821.A0A151S5U3"/>
<accession>A0A151S5U3</accession>
<dbReference type="PANTHER" id="PTHR33116">
    <property type="entry name" value="REVERSE TRANSCRIPTASE ZINC-BINDING DOMAIN-CONTAINING PROTEIN-RELATED-RELATED"/>
    <property type="match status" value="1"/>
</dbReference>
<dbReference type="Gramene" id="C.cajan_29289.t">
    <property type="protein sequence ID" value="C.cajan_29289.t"/>
    <property type="gene ID" value="C.cajan_29289"/>
</dbReference>
<keyword evidence="2" id="KW-1185">Reference proteome</keyword>
<dbReference type="AlphaFoldDB" id="A0A151S5U3"/>
<protein>
    <submittedName>
        <fullName evidence="1">Uncharacterized protein</fullName>
    </submittedName>
</protein>
<organism evidence="1 2">
    <name type="scientific">Cajanus cajan</name>
    <name type="common">Pigeon pea</name>
    <name type="synonym">Cajanus indicus</name>
    <dbReference type="NCBI Taxonomy" id="3821"/>
    <lineage>
        <taxon>Eukaryota</taxon>
        <taxon>Viridiplantae</taxon>
        <taxon>Streptophyta</taxon>
        <taxon>Embryophyta</taxon>
        <taxon>Tracheophyta</taxon>
        <taxon>Spermatophyta</taxon>
        <taxon>Magnoliopsida</taxon>
        <taxon>eudicotyledons</taxon>
        <taxon>Gunneridae</taxon>
        <taxon>Pentapetalae</taxon>
        <taxon>rosids</taxon>
        <taxon>fabids</taxon>
        <taxon>Fabales</taxon>
        <taxon>Fabaceae</taxon>
        <taxon>Papilionoideae</taxon>
        <taxon>50 kb inversion clade</taxon>
        <taxon>NPAAA clade</taxon>
        <taxon>indigoferoid/millettioid clade</taxon>
        <taxon>Phaseoleae</taxon>
        <taxon>Cajanus</taxon>
    </lineage>
</organism>
<dbReference type="OMA" id="SMPTYYL"/>
<proteinExistence type="predicted"/>
<sequence length="202" mass="22135">MGSLSALVNGSPTAEVTIGRGLMQGDPLAPSLFLIAAEGLRLLMTRALDMNLFTGLHLGGESPPISLLQFADATLIIGEANMQNLWCLKAILRCFELISRMKINFHKSWVVGIHSGVDFIDLAASFLHCKVGQLPFKHLGLPHGANPRKLATWRPILDGLRKHLSFWKHRHLSIGGRVTLINSVLNAMPIHFLSFFKAPSTA</sequence>
<evidence type="ECO:0000313" key="1">
    <source>
        <dbReference type="EMBL" id="KYP50159.1"/>
    </source>
</evidence>
<dbReference type="EMBL" id="KQ483460">
    <property type="protein sequence ID" value="KYP50159.1"/>
    <property type="molecule type" value="Genomic_DNA"/>
</dbReference>
<gene>
    <name evidence="1" type="ORF">KK1_028048</name>
</gene>
<dbReference type="PANTHER" id="PTHR33116:SF78">
    <property type="entry name" value="OS12G0587133 PROTEIN"/>
    <property type="match status" value="1"/>
</dbReference>
<reference evidence="1" key="1">
    <citation type="journal article" date="2012" name="Nat. Biotechnol.">
        <title>Draft genome sequence of pigeonpea (Cajanus cajan), an orphan legume crop of resource-poor farmers.</title>
        <authorList>
            <person name="Varshney R.K."/>
            <person name="Chen W."/>
            <person name="Li Y."/>
            <person name="Bharti A.K."/>
            <person name="Saxena R.K."/>
            <person name="Schlueter J.A."/>
            <person name="Donoghue M.T."/>
            <person name="Azam S."/>
            <person name="Fan G."/>
            <person name="Whaley A.M."/>
            <person name="Farmer A.D."/>
            <person name="Sheridan J."/>
            <person name="Iwata A."/>
            <person name="Tuteja R."/>
            <person name="Penmetsa R.V."/>
            <person name="Wu W."/>
            <person name="Upadhyaya H.D."/>
            <person name="Yang S.P."/>
            <person name="Shah T."/>
            <person name="Saxena K.B."/>
            <person name="Michael T."/>
            <person name="McCombie W.R."/>
            <person name="Yang B."/>
            <person name="Zhang G."/>
            <person name="Yang H."/>
            <person name="Wang J."/>
            <person name="Spillane C."/>
            <person name="Cook D.R."/>
            <person name="May G.D."/>
            <person name="Xu X."/>
            <person name="Jackson S.A."/>
        </authorList>
    </citation>
    <scope>NUCLEOTIDE SEQUENCE [LARGE SCALE GENOMIC DNA]</scope>
</reference>
<name>A0A151S5U3_CAJCA</name>
<evidence type="ECO:0000313" key="2">
    <source>
        <dbReference type="Proteomes" id="UP000075243"/>
    </source>
</evidence>
<dbReference type="Proteomes" id="UP000075243">
    <property type="component" value="Unassembled WGS sequence"/>
</dbReference>